<evidence type="ECO:0000313" key="2">
    <source>
        <dbReference type="EMBL" id="VVN25199.1"/>
    </source>
</evidence>
<dbReference type="EMBL" id="CABVHF010000024">
    <property type="protein sequence ID" value="VVN25199.1"/>
    <property type="molecule type" value="Genomic_DNA"/>
</dbReference>
<sequence length="438" mass="48200">MYLATRIDKSVLLNAVLLFAYFLALVWVNNSYIYQLYDYMGAAERPLDFVQTMYLLLLAVICALLAVGRIERPGDLLVAFFVLVLVPHALVLNGANKYSPEADPFSGVTLAVVIGLSIIGLANKIRFYPKLDCGSGSQGKKILLILSVLNLAVLAYIVAKSAGYFSLDFSSHYARRAVAREIFAAGTPGAYLASIGTQALFPVLFAWGVYKKKKRFLVLGSLNVLIVWGAFGQKYPVVLMFLIYFIMLYYRKFGSVKLSWLLIALLGVLMFGAIEYEVLGYSYLNDYLLRRAFVVPSTLLGAADAFVIQFGNNYYGDTLLGAVFGQGRSDPVTFRLGVEMFENPEMNANVNFIAVAFMQFKYIGVVVETSLVACITVLLNFLYSRHGAVLAIPVALLIATKIIEQSLLTVLLGSGVFFMLVSLILISLPLRLGARTSP</sequence>
<keyword evidence="1" id="KW-0472">Membrane</keyword>
<feature type="transmembrane region" description="Helical" evidence="1">
    <location>
        <begin position="104"/>
        <end position="122"/>
    </location>
</feature>
<dbReference type="Proteomes" id="UP000399692">
    <property type="component" value="Unassembled WGS sequence"/>
</dbReference>
<accession>A0A5E6W8Z3</accession>
<feature type="transmembrane region" description="Helical" evidence="1">
    <location>
        <begin position="49"/>
        <end position="67"/>
    </location>
</feature>
<dbReference type="AlphaFoldDB" id="A0A5E6W8Z3"/>
<name>A0A5E6W8Z3_PSEFL</name>
<feature type="transmembrane region" description="Helical" evidence="1">
    <location>
        <begin position="352"/>
        <end position="379"/>
    </location>
</feature>
<feature type="transmembrane region" description="Helical" evidence="1">
    <location>
        <begin position="12"/>
        <end position="29"/>
    </location>
</feature>
<proteinExistence type="predicted"/>
<dbReference type="RefSeq" id="WP_191622791.1">
    <property type="nucleotide sequence ID" value="NZ_CABVHF010000024.1"/>
</dbReference>
<evidence type="ECO:0000313" key="3">
    <source>
        <dbReference type="Proteomes" id="UP000399692"/>
    </source>
</evidence>
<evidence type="ECO:0008006" key="4">
    <source>
        <dbReference type="Google" id="ProtNLM"/>
    </source>
</evidence>
<gene>
    <name evidence="2" type="ORF">PS631_04596</name>
</gene>
<feature type="transmembrane region" description="Helical" evidence="1">
    <location>
        <begin position="288"/>
        <end position="310"/>
    </location>
</feature>
<feature type="transmembrane region" description="Helical" evidence="1">
    <location>
        <begin position="409"/>
        <end position="430"/>
    </location>
</feature>
<feature type="transmembrane region" description="Helical" evidence="1">
    <location>
        <begin position="74"/>
        <end position="92"/>
    </location>
</feature>
<feature type="transmembrane region" description="Helical" evidence="1">
    <location>
        <begin position="190"/>
        <end position="210"/>
    </location>
</feature>
<feature type="transmembrane region" description="Helical" evidence="1">
    <location>
        <begin position="258"/>
        <end position="276"/>
    </location>
</feature>
<feature type="transmembrane region" description="Helical" evidence="1">
    <location>
        <begin position="222"/>
        <end position="246"/>
    </location>
</feature>
<keyword evidence="1" id="KW-1133">Transmembrane helix</keyword>
<organism evidence="2 3">
    <name type="scientific">Pseudomonas fluorescens</name>
    <dbReference type="NCBI Taxonomy" id="294"/>
    <lineage>
        <taxon>Bacteria</taxon>
        <taxon>Pseudomonadati</taxon>
        <taxon>Pseudomonadota</taxon>
        <taxon>Gammaproteobacteria</taxon>
        <taxon>Pseudomonadales</taxon>
        <taxon>Pseudomonadaceae</taxon>
        <taxon>Pseudomonas</taxon>
    </lineage>
</organism>
<keyword evidence="1" id="KW-0812">Transmembrane</keyword>
<evidence type="ECO:0000256" key="1">
    <source>
        <dbReference type="SAM" id="Phobius"/>
    </source>
</evidence>
<feature type="transmembrane region" description="Helical" evidence="1">
    <location>
        <begin position="142"/>
        <end position="159"/>
    </location>
</feature>
<reference evidence="2 3" key="1">
    <citation type="submission" date="2019-09" db="EMBL/GenBank/DDBJ databases">
        <authorList>
            <person name="Chandra G."/>
            <person name="Truman W A."/>
        </authorList>
    </citation>
    <scope>NUCLEOTIDE SEQUENCE [LARGE SCALE GENOMIC DNA]</scope>
    <source>
        <strain evidence="2">PS631</strain>
    </source>
</reference>
<protein>
    <recommendedName>
        <fullName evidence="4">Polymerase</fullName>
    </recommendedName>
</protein>